<reference evidence="1 2" key="1">
    <citation type="submission" date="2015-11" db="EMBL/GenBank/DDBJ databases">
        <title>A Two-component Flavoprotein Monooxygenase System MeaXY Responsible for para-Hydroxylation of 2-Methyl-6-ethylaniline and 2,6-Diethylaniline in Sphingobium baderi DE-13.</title>
        <authorList>
            <person name="Cheng M."/>
            <person name="Meng Q."/>
            <person name="Yang Y."/>
            <person name="Chu C."/>
            <person name="Yan X."/>
            <person name="He J."/>
            <person name="Li S."/>
        </authorList>
    </citation>
    <scope>NUCLEOTIDE SEQUENCE [LARGE SCALE GENOMIC DNA]</scope>
    <source>
        <strain evidence="1 2">DE-13</strain>
    </source>
</reference>
<dbReference type="AlphaFoldDB" id="A0A0S3F205"/>
<dbReference type="EMBL" id="CP013264">
    <property type="protein sequence ID" value="ALR21733.1"/>
    <property type="molecule type" value="Genomic_DNA"/>
</dbReference>
<evidence type="ECO:0000313" key="1">
    <source>
        <dbReference type="EMBL" id="ALR21733.1"/>
    </source>
</evidence>
<accession>A0A0S3F205</accession>
<gene>
    <name evidence="1" type="ORF">ATN00_16920</name>
</gene>
<dbReference type="OrthoDB" id="7473593at2"/>
<evidence type="ECO:0008006" key="3">
    <source>
        <dbReference type="Google" id="ProtNLM"/>
    </source>
</evidence>
<dbReference type="STRING" id="1332080.ATN00_16920"/>
<dbReference type="KEGG" id="sbd:ATN00_16920"/>
<sequence>MQGDVEIALVILDDHWRPLHRLHPHEDWRSTARQLLLFKSRWLALHQRRKRDRVATLRPSDIVLTRSLYRRIRPLGMLLADHVIDARNDRFSFRAAGLL</sequence>
<dbReference type="Gene3D" id="3.40.140.10">
    <property type="entry name" value="Cytidine Deaminase, domain 2"/>
    <property type="match status" value="1"/>
</dbReference>
<evidence type="ECO:0000313" key="2">
    <source>
        <dbReference type="Proteomes" id="UP000056968"/>
    </source>
</evidence>
<proteinExistence type="predicted"/>
<organism evidence="1 2">
    <name type="scientific">Sphingobium baderi</name>
    <dbReference type="NCBI Taxonomy" id="1332080"/>
    <lineage>
        <taxon>Bacteria</taxon>
        <taxon>Pseudomonadati</taxon>
        <taxon>Pseudomonadota</taxon>
        <taxon>Alphaproteobacteria</taxon>
        <taxon>Sphingomonadales</taxon>
        <taxon>Sphingomonadaceae</taxon>
        <taxon>Sphingobium</taxon>
    </lineage>
</organism>
<name>A0A0S3F205_9SPHN</name>
<keyword evidence="2" id="KW-1185">Reference proteome</keyword>
<protein>
    <recommendedName>
        <fullName evidence="3">RadC-like JAB domain-containing protein</fullName>
    </recommendedName>
</protein>
<dbReference type="Proteomes" id="UP000056968">
    <property type="component" value="Chromosome"/>
</dbReference>